<comment type="similarity">
    <text evidence="2 6">Belongs to the DNA polymerase epsilon subunit B family.</text>
</comment>
<evidence type="ECO:0000256" key="6">
    <source>
        <dbReference type="PIRNR" id="PIRNR000799"/>
    </source>
</evidence>
<dbReference type="GO" id="GO:0008622">
    <property type="term" value="C:epsilon DNA polymerase complex"/>
    <property type="evidence" value="ECO:0007669"/>
    <property type="project" value="UniProtKB-UniRule"/>
</dbReference>
<dbReference type="GO" id="GO:0006261">
    <property type="term" value="P:DNA-templated DNA replication"/>
    <property type="evidence" value="ECO:0007669"/>
    <property type="project" value="InterPro"/>
</dbReference>
<evidence type="ECO:0000259" key="8">
    <source>
        <dbReference type="Pfam" id="PF12213"/>
    </source>
</evidence>
<name>A0A9X6RJF7_HYPEX</name>
<comment type="caution">
    <text evidence="9">The sequence shown here is derived from an EMBL/GenBank/DDBJ whole genome shotgun (WGS) entry which is preliminary data.</text>
</comment>
<accession>A0A9X6RJF7</accession>
<dbReference type="InterPro" id="IPR007185">
    <property type="entry name" value="DNA_pol_a/d/e_bsu"/>
</dbReference>
<proteinExistence type="inferred from homology"/>
<evidence type="ECO:0000313" key="10">
    <source>
        <dbReference type="Proteomes" id="UP000192578"/>
    </source>
</evidence>
<evidence type="ECO:0000313" key="9">
    <source>
        <dbReference type="EMBL" id="OWA49852.1"/>
    </source>
</evidence>
<comment type="subcellular location">
    <subcellularLocation>
        <location evidence="1 6">Nucleus</location>
    </subcellularLocation>
</comment>
<dbReference type="EMBL" id="MTYJ01000175">
    <property type="protein sequence ID" value="OWA49852.1"/>
    <property type="molecule type" value="Genomic_DNA"/>
</dbReference>
<evidence type="ECO:0000256" key="1">
    <source>
        <dbReference type="ARBA" id="ARBA00004123"/>
    </source>
</evidence>
<dbReference type="Proteomes" id="UP000192578">
    <property type="component" value="Unassembled WGS sequence"/>
</dbReference>
<dbReference type="PANTHER" id="PTHR12708:SF0">
    <property type="entry name" value="DNA POLYMERASE EPSILON SUBUNIT 2"/>
    <property type="match status" value="1"/>
</dbReference>
<dbReference type="Gene3D" id="1.10.8.60">
    <property type="match status" value="1"/>
</dbReference>
<dbReference type="Pfam" id="PF04042">
    <property type="entry name" value="DNA_pol_E_B"/>
    <property type="match status" value="1"/>
</dbReference>
<dbReference type="Pfam" id="PF12213">
    <property type="entry name" value="Dpoe2NT"/>
    <property type="match status" value="1"/>
</dbReference>
<dbReference type="GO" id="GO:0003677">
    <property type="term" value="F:DNA binding"/>
    <property type="evidence" value="ECO:0007669"/>
    <property type="project" value="UniProtKB-UniRule"/>
</dbReference>
<organism evidence="9 10">
    <name type="scientific">Hypsibius exemplaris</name>
    <name type="common">Freshwater tardigrade</name>
    <dbReference type="NCBI Taxonomy" id="2072580"/>
    <lineage>
        <taxon>Eukaryota</taxon>
        <taxon>Metazoa</taxon>
        <taxon>Ecdysozoa</taxon>
        <taxon>Tardigrada</taxon>
        <taxon>Eutardigrada</taxon>
        <taxon>Parachela</taxon>
        <taxon>Hypsibioidea</taxon>
        <taxon>Hypsibiidae</taxon>
        <taxon>Hypsibius</taxon>
    </lineage>
</organism>
<gene>
    <name evidence="9" type="ORF">BV898_14389</name>
</gene>
<comment type="function">
    <text evidence="6">Participates in DNA repair and in chromosomal DNA replication.</text>
</comment>
<dbReference type="AlphaFoldDB" id="A0A9X6RJF7"/>
<evidence type="ECO:0000256" key="3">
    <source>
        <dbReference type="ARBA" id="ARBA00022705"/>
    </source>
</evidence>
<evidence type="ECO:0000256" key="2">
    <source>
        <dbReference type="ARBA" id="ARBA00009560"/>
    </source>
</evidence>
<evidence type="ECO:0000256" key="4">
    <source>
        <dbReference type="ARBA" id="ARBA00023125"/>
    </source>
</evidence>
<sequence length="524" mass="59728">MSTVKKYFKLRGINIGSDALHYLESVVTDFTAGKKRTFIEEVASHLQKQSEISRNISRAEIEIAVKEFSLQDDVSGTEFFWVYDAFSIPQLFYDVEKKHYLHAATLNKPPPLLHETADFRNFAFVERYEALFQRMLRNPAFTRPSLDRTKGDGKFTLHLIEELLSSSIPIHNTVVLAMLSSLQEPGKYHLEDPTGAIQLEYNAETSFTGGLFTENIFILAEGWYDEKVFHATGLGMPPAETRSESDKLFGNFNFFGGSSQVALRVSPKLKKLEDKYEDSMFVIMADVWLDRPEVLEKLEAVFRGLADSPPFCFILCGDFISETENMNHAELLKTGLKSLQIILQRYPGIMQQSQLVFVPGPMDIGITGILPRPRLPKNLTKDFEATIAKAIFTTNPCRIQFCTREIVVMREDILTKMCRTLIKEPIPDGRESRFKNLTLNLAKTILSQGHLSPLPTHVLPVFWPYDHALRMPVLPDMVVVADMQEPFIERSSDCLVASPSSFPRHKYQFHVYWPSQNTIELSQI</sequence>
<dbReference type="GO" id="GO:0042276">
    <property type="term" value="P:error-prone translesion synthesis"/>
    <property type="evidence" value="ECO:0007669"/>
    <property type="project" value="TreeGrafter"/>
</dbReference>
<feature type="domain" description="DNA polymerase alpha/delta/epsilon subunit B" evidence="7">
    <location>
        <begin position="281"/>
        <end position="488"/>
    </location>
</feature>
<feature type="domain" description="DNA polymerase epsilon subunit B N-terminal" evidence="8">
    <location>
        <begin position="3"/>
        <end position="67"/>
    </location>
</feature>
<keyword evidence="5 6" id="KW-0539">Nucleus</keyword>
<keyword evidence="3 6" id="KW-0235">DNA replication</keyword>
<keyword evidence="10" id="KW-1185">Reference proteome</keyword>
<dbReference type="OrthoDB" id="10254730at2759"/>
<dbReference type="InterPro" id="IPR024639">
    <property type="entry name" value="DNA_pol_e_bsu_N"/>
</dbReference>
<reference evidence="10" key="1">
    <citation type="submission" date="2017-01" db="EMBL/GenBank/DDBJ databases">
        <title>Comparative genomics of anhydrobiosis in the tardigrade Hypsibius dujardini.</title>
        <authorList>
            <person name="Yoshida Y."/>
            <person name="Koutsovoulos G."/>
            <person name="Laetsch D."/>
            <person name="Stevens L."/>
            <person name="Kumar S."/>
            <person name="Horikawa D."/>
            <person name="Ishino K."/>
            <person name="Komine S."/>
            <person name="Tomita M."/>
            <person name="Blaxter M."/>
            <person name="Arakawa K."/>
        </authorList>
    </citation>
    <scope>NUCLEOTIDE SEQUENCE [LARGE SCALE GENOMIC DNA]</scope>
    <source>
        <strain evidence="10">Z151</strain>
    </source>
</reference>
<dbReference type="PIRSF" id="PIRSF000799">
    <property type="entry name" value="DNA_pol_eps_2"/>
    <property type="match status" value="1"/>
</dbReference>
<keyword evidence="4 6" id="KW-0238">DNA-binding</keyword>
<evidence type="ECO:0000259" key="7">
    <source>
        <dbReference type="Pfam" id="PF04042"/>
    </source>
</evidence>
<evidence type="ECO:0000256" key="5">
    <source>
        <dbReference type="ARBA" id="ARBA00023242"/>
    </source>
</evidence>
<dbReference type="PANTHER" id="PTHR12708">
    <property type="entry name" value="DNA POLYMERASE EPSILON SUBUNIT B"/>
    <property type="match status" value="1"/>
</dbReference>
<protein>
    <recommendedName>
        <fullName evidence="6">DNA polymerase epsilon subunit</fullName>
    </recommendedName>
    <alternativeName>
        <fullName evidence="6">DNA polymerase II subunit 2</fullName>
    </alternativeName>
</protein>
<dbReference type="Gene3D" id="3.60.21.50">
    <property type="match status" value="1"/>
</dbReference>
<dbReference type="InterPro" id="IPR016266">
    <property type="entry name" value="POLE2"/>
</dbReference>